<dbReference type="eggNOG" id="ENOG502SHP9">
    <property type="taxonomic scope" value="Eukaryota"/>
</dbReference>
<dbReference type="KEGG" id="pfj:MYCFIDRAFT_156741"/>
<keyword evidence="1" id="KW-0472">Membrane</keyword>
<dbReference type="HOGENOM" id="CLU_005679_13_3_1"/>
<dbReference type="Proteomes" id="UP000016932">
    <property type="component" value="Unassembled WGS sequence"/>
</dbReference>
<organism evidence="3 4">
    <name type="scientific">Pseudocercospora fijiensis (strain CIRAD86)</name>
    <name type="common">Black leaf streak disease fungus</name>
    <name type="synonym">Mycosphaerella fijiensis</name>
    <dbReference type="NCBI Taxonomy" id="383855"/>
    <lineage>
        <taxon>Eukaryota</taxon>
        <taxon>Fungi</taxon>
        <taxon>Dikarya</taxon>
        <taxon>Ascomycota</taxon>
        <taxon>Pezizomycotina</taxon>
        <taxon>Dothideomycetes</taxon>
        <taxon>Dothideomycetidae</taxon>
        <taxon>Mycosphaerellales</taxon>
        <taxon>Mycosphaerellaceae</taxon>
        <taxon>Pseudocercospora</taxon>
    </lineage>
</organism>
<name>M3A4A1_PSEFD</name>
<feature type="transmembrane region" description="Helical" evidence="1">
    <location>
        <begin position="371"/>
        <end position="389"/>
    </location>
</feature>
<dbReference type="PANTHER" id="PTHR23028:SF125">
    <property type="entry name" value="ACYLTRANSFERASE"/>
    <property type="match status" value="1"/>
</dbReference>
<keyword evidence="1" id="KW-0812">Transmembrane</keyword>
<feature type="transmembrane region" description="Helical" evidence="1">
    <location>
        <begin position="279"/>
        <end position="304"/>
    </location>
</feature>
<reference evidence="3 4" key="1">
    <citation type="journal article" date="2012" name="PLoS Pathog.">
        <title>Diverse lifestyles and strategies of plant pathogenesis encoded in the genomes of eighteen Dothideomycetes fungi.</title>
        <authorList>
            <person name="Ohm R.A."/>
            <person name="Feau N."/>
            <person name="Henrissat B."/>
            <person name="Schoch C.L."/>
            <person name="Horwitz B.A."/>
            <person name="Barry K.W."/>
            <person name="Condon B.J."/>
            <person name="Copeland A.C."/>
            <person name="Dhillon B."/>
            <person name="Glaser F."/>
            <person name="Hesse C.N."/>
            <person name="Kosti I."/>
            <person name="LaButti K."/>
            <person name="Lindquist E.A."/>
            <person name="Lucas S."/>
            <person name="Salamov A.A."/>
            <person name="Bradshaw R.E."/>
            <person name="Ciuffetti L."/>
            <person name="Hamelin R.C."/>
            <person name="Kema G.H.J."/>
            <person name="Lawrence C."/>
            <person name="Scott J.A."/>
            <person name="Spatafora J.W."/>
            <person name="Turgeon B.G."/>
            <person name="de Wit P.J.G.M."/>
            <person name="Zhong S."/>
            <person name="Goodwin S.B."/>
            <person name="Grigoriev I.V."/>
        </authorList>
    </citation>
    <scope>NUCLEOTIDE SEQUENCE [LARGE SCALE GENOMIC DNA]</scope>
    <source>
        <strain evidence="3 4">CIRAD86</strain>
    </source>
</reference>
<evidence type="ECO:0000313" key="3">
    <source>
        <dbReference type="EMBL" id="EME79441.1"/>
    </source>
</evidence>
<feature type="transmembrane region" description="Helical" evidence="1">
    <location>
        <begin position="401"/>
        <end position="421"/>
    </location>
</feature>
<dbReference type="STRING" id="383855.M3A4A1"/>
<dbReference type="EMBL" id="KB446562">
    <property type="protein sequence ID" value="EME79441.1"/>
    <property type="molecule type" value="Genomic_DNA"/>
</dbReference>
<dbReference type="OrthoDB" id="5819582at2759"/>
<dbReference type="InterPro" id="IPR002656">
    <property type="entry name" value="Acyl_transf_3_dom"/>
</dbReference>
<evidence type="ECO:0000256" key="1">
    <source>
        <dbReference type="SAM" id="Phobius"/>
    </source>
</evidence>
<feature type="domain" description="Acyltransferase 3" evidence="2">
    <location>
        <begin position="76"/>
        <end position="427"/>
    </location>
</feature>
<accession>M3A4A1</accession>
<protein>
    <recommendedName>
        <fullName evidence="2">Acyltransferase 3 domain-containing protein</fullName>
    </recommendedName>
</protein>
<dbReference type="GO" id="GO:0016747">
    <property type="term" value="F:acyltransferase activity, transferring groups other than amino-acyl groups"/>
    <property type="evidence" value="ECO:0007669"/>
    <property type="project" value="InterPro"/>
</dbReference>
<dbReference type="Pfam" id="PF01757">
    <property type="entry name" value="Acyl_transf_3"/>
    <property type="match status" value="1"/>
</dbReference>
<dbReference type="RefSeq" id="XP_007930155.1">
    <property type="nucleotide sequence ID" value="XM_007931964.1"/>
</dbReference>
<dbReference type="InterPro" id="IPR050879">
    <property type="entry name" value="Acyltransferase_3"/>
</dbReference>
<feature type="transmembrane region" description="Helical" evidence="1">
    <location>
        <begin position="324"/>
        <end position="343"/>
    </location>
</feature>
<feature type="transmembrane region" description="Helical" evidence="1">
    <location>
        <begin position="128"/>
        <end position="148"/>
    </location>
</feature>
<evidence type="ECO:0000313" key="4">
    <source>
        <dbReference type="Proteomes" id="UP000016932"/>
    </source>
</evidence>
<proteinExistence type="predicted"/>
<keyword evidence="4" id="KW-1185">Reference proteome</keyword>
<feature type="transmembrane region" description="Helical" evidence="1">
    <location>
        <begin position="178"/>
        <end position="199"/>
    </location>
</feature>
<keyword evidence="1" id="KW-1133">Transmembrane helix</keyword>
<sequence>MATGNYSDAGLAEKQLLELEMLLQGKHSPPGHDQDEENSATFANMKSFYTYLWKPKADHGPLKRQTPPKRALRRTAYLDGLRGFAALLVYSLHHQNWARLDWVERGIMENSWGWERHYYFATLPGIRIFFSGGHTAVAVFFIISGYVLSVKPLSLIQSGPSQAGSLARNLGSALFRRWVRLYIPVLVVTFIWMTCWHVFGIQSSHPDALTPEKTYKDELWRWYCDFKNFSFIFSENTNHYNDHTWSIPMEFRGSVVVWTTLLALAECNTTTRLFFEAGLVWYFLYIVDGWYCALFMMGVLLCDLDLLALSDQSPKMLQRKFGQWFYWLLFVIALYLGGVPSISNEITNLKTQPGWYYLAFLKPQAMWDFRWFFRFWAATLFMISIPRLPVKKFFETAFCQYLGKISFALYLVHGPILWTIGDRVYAATGRPQLSSMTMAPNWINLFQFPGCGPKFLEMNYLAAHLIMLPLTLGVAELVTNLIDEPSVKFAQWAFQTATRRRTSATNEWKPASQRID</sequence>
<dbReference type="AlphaFoldDB" id="M3A4A1"/>
<dbReference type="GeneID" id="19331867"/>
<dbReference type="PANTHER" id="PTHR23028">
    <property type="entry name" value="ACETYLTRANSFERASE"/>
    <property type="match status" value="1"/>
</dbReference>
<evidence type="ECO:0000259" key="2">
    <source>
        <dbReference type="Pfam" id="PF01757"/>
    </source>
</evidence>
<gene>
    <name evidence="3" type="ORF">MYCFIDRAFT_156741</name>
</gene>
<dbReference type="VEuPathDB" id="FungiDB:MYCFIDRAFT_156741"/>